<evidence type="ECO:0000259" key="1">
    <source>
        <dbReference type="PROSITE" id="PS51186"/>
    </source>
</evidence>
<evidence type="ECO:0000313" key="3">
    <source>
        <dbReference type="Proteomes" id="UP000295008"/>
    </source>
</evidence>
<feature type="domain" description="N-acetyltransferase" evidence="1">
    <location>
        <begin position="8"/>
        <end position="157"/>
    </location>
</feature>
<organism evidence="2 3">
    <name type="scientific">Hydrogenispora ethanolica</name>
    <dbReference type="NCBI Taxonomy" id="1082276"/>
    <lineage>
        <taxon>Bacteria</taxon>
        <taxon>Bacillati</taxon>
        <taxon>Bacillota</taxon>
        <taxon>Hydrogenispora</taxon>
    </lineage>
</organism>
<dbReference type="EMBL" id="SLUN01000017">
    <property type="protein sequence ID" value="TCL65290.1"/>
    <property type="molecule type" value="Genomic_DNA"/>
</dbReference>
<dbReference type="PROSITE" id="PS51186">
    <property type="entry name" value="GNAT"/>
    <property type="match status" value="1"/>
</dbReference>
<comment type="caution">
    <text evidence="2">The sequence shown here is derived from an EMBL/GenBank/DDBJ whole genome shotgun (WGS) entry which is preliminary data.</text>
</comment>
<dbReference type="Gene3D" id="3.40.630.30">
    <property type="match status" value="1"/>
</dbReference>
<dbReference type="Pfam" id="PF00583">
    <property type="entry name" value="Acetyltransf_1"/>
    <property type="match status" value="1"/>
</dbReference>
<keyword evidence="2" id="KW-0808">Transferase</keyword>
<dbReference type="SUPFAM" id="SSF55729">
    <property type="entry name" value="Acyl-CoA N-acyltransferases (Nat)"/>
    <property type="match status" value="1"/>
</dbReference>
<dbReference type="PANTHER" id="PTHR43617">
    <property type="entry name" value="L-AMINO ACID N-ACETYLTRANSFERASE"/>
    <property type="match status" value="1"/>
</dbReference>
<dbReference type="Proteomes" id="UP000295008">
    <property type="component" value="Unassembled WGS sequence"/>
</dbReference>
<gene>
    <name evidence="2" type="ORF">EDC14_101738</name>
</gene>
<reference evidence="2 3" key="1">
    <citation type="submission" date="2019-03" db="EMBL/GenBank/DDBJ databases">
        <title>Genomic Encyclopedia of Type Strains, Phase IV (KMG-IV): sequencing the most valuable type-strain genomes for metagenomic binning, comparative biology and taxonomic classification.</title>
        <authorList>
            <person name="Goeker M."/>
        </authorList>
    </citation>
    <scope>NUCLEOTIDE SEQUENCE [LARGE SCALE GENOMIC DNA]</scope>
    <source>
        <strain evidence="2 3">LX-B</strain>
    </source>
</reference>
<dbReference type="InterPro" id="IPR016181">
    <property type="entry name" value="Acyl_CoA_acyltransferase"/>
</dbReference>
<dbReference type="GO" id="GO:0016747">
    <property type="term" value="F:acyltransferase activity, transferring groups other than amino-acyl groups"/>
    <property type="evidence" value="ECO:0007669"/>
    <property type="project" value="InterPro"/>
</dbReference>
<evidence type="ECO:0000313" key="2">
    <source>
        <dbReference type="EMBL" id="TCL65290.1"/>
    </source>
</evidence>
<protein>
    <submittedName>
        <fullName evidence="2">Ribosomal-protein-alanine N-acetyltransferase</fullName>
    </submittedName>
</protein>
<proteinExistence type="predicted"/>
<dbReference type="OrthoDB" id="5292888at2"/>
<name>A0A4R1RHS4_HYDET</name>
<dbReference type="InterPro" id="IPR000182">
    <property type="entry name" value="GNAT_dom"/>
</dbReference>
<dbReference type="RefSeq" id="WP_132014964.1">
    <property type="nucleotide sequence ID" value="NZ_SLUN01000017.1"/>
</dbReference>
<dbReference type="CDD" id="cd04301">
    <property type="entry name" value="NAT_SF"/>
    <property type="match status" value="1"/>
</dbReference>
<accession>A0A4R1RHS4</accession>
<dbReference type="AlphaFoldDB" id="A0A4R1RHS4"/>
<sequence>MNSAEQTITVEIATKIDEYLRETMLAIDEEAFGPGSLNEWSLPPFLHYGRVYVARYNGTPVGIAELMRDWRDPELAYLYGAAVAKEYQGYGIGTAMLRAILEGLPRSGFRRLQLTVHPENQIAIHIYQDKFRMRKVDFMKDYYGPGEDRWLFEWTWDG</sequence>
<dbReference type="PANTHER" id="PTHR43617:SF34">
    <property type="entry name" value="PUTATIVE-RELATED"/>
    <property type="match status" value="1"/>
</dbReference>
<keyword evidence="3" id="KW-1185">Reference proteome</keyword>
<dbReference type="InterPro" id="IPR050276">
    <property type="entry name" value="MshD_Acetyltransferase"/>
</dbReference>